<evidence type="ECO:0000259" key="2">
    <source>
        <dbReference type="Pfam" id="PF00656"/>
    </source>
</evidence>
<gene>
    <name evidence="3" type="ORF">V8V93_03220</name>
</gene>
<dbReference type="RefSeq" id="WP_338668933.1">
    <property type="nucleotide sequence ID" value="NZ_CP146609.1"/>
</dbReference>
<proteinExistence type="predicted"/>
<dbReference type="Pfam" id="PF00656">
    <property type="entry name" value="Peptidase_C14"/>
    <property type="match status" value="1"/>
</dbReference>
<evidence type="ECO:0000313" key="4">
    <source>
        <dbReference type="Proteomes" id="UP001385389"/>
    </source>
</evidence>
<dbReference type="InterPro" id="IPR029030">
    <property type="entry name" value="Caspase-like_dom_sf"/>
</dbReference>
<dbReference type="InterPro" id="IPR011600">
    <property type="entry name" value="Pept_C14_caspase"/>
</dbReference>
<dbReference type="Gene3D" id="3.40.50.1460">
    <property type="match status" value="1"/>
</dbReference>
<feature type="compositionally biased region" description="Low complexity" evidence="1">
    <location>
        <begin position="45"/>
        <end position="65"/>
    </location>
</feature>
<dbReference type="SUPFAM" id="SSF52129">
    <property type="entry name" value="Caspase-like"/>
    <property type="match status" value="1"/>
</dbReference>
<dbReference type="PROSITE" id="PS51257">
    <property type="entry name" value="PROKAR_LIPOPROTEIN"/>
    <property type="match status" value="1"/>
</dbReference>
<keyword evidence="4" id="KW-1185">Reference proteome</keyword>
<protein>
    <submittedName>
        <fullName evidence="3">Caspase family protein</fullName>
    </submittedName>
</protein>
<reference evidence="3 4" key="1">
    <citation type="submission" date="2024-03" db="EMBL/GenBank/DDBJ databases">
        <title>Phenotype and Genome Characterization of a Sulfate-Reducing Bacterium Pseudodesulfovibrio sp. strain 5S69, isolated from Petroleum Reservoir in Tatarstan (Russia).</title>
        <authorList>
            <person name="Bidzhieva S.K."/>
            <person name="Kadnikov V."/>
            <person name="Tourova T.P."/>
            <person name="Samigullina S.R."/>
            <person name="Sokolova D.S."/>
            <person name="Poltaraus A.B."/>
            <person name="Avtukh A.N."/>
            <person name="Tereshina V.M."/>
            <person name="Mardanov A.V."/>
            <person name="Nazina T.N."/>
        </authorList>
    </citation>
    <scope>NUCLEOTIDE SEQUENCE [LARGE SCALE GENOMIC DNA]</scope>
    <source>
        <strain evidence="3 4">5S69</strain>
    </source>
</reference>
<dbReference type="EMBL" id="CP146609">
    <property type="protein sequence ID" value="WWX23219.1"/>
    <property type="molecule type" value="Genomic_DNA"/>
</dbReference>
<organism evidence="3 4">
    <name type="scientific">Pseudodesulfovibrio methanolicus</name>
    <dbReference type="NCBI Taxonomy" id="3126690"/>
    <lineage>
        <taxon>Bacteria</taxon>
        <taxon>Pseudomonadati</taxon>
        <taxon>Thermodesulfobacteriota</taxon>
        <taxon>Desulfovibrionia</taxon>
        <taxon>Desulfovibrionales</taxon>
        <taxon>Desulfovibrionaceae</taxon>
    </lineage>
</organism>
<feature type="domain" description="Peptidase C14 caspase" evidence="2">
    <location>
        <begin position="90"/>
        <end position="336"/>
    </location>
</feature>
<evidence type="ECO:0000313" key="3">
    <source>
        <dbReference type="EMBL" id="WWX23219.1"/>
    </source>
</evidence>
<evidence type="ECO:0000256" key="1">
    <source>
        <dbReference type="SAM" id="MobiDB-lite"/>
    </source>
</evidence>
<accession>A0ABZ2J1X0</accession>
<dbReference type="PROSITE" id="PS00018">
    <property type="entry name" value="EF_HAND_1"/>
    <property type="match status" value="1"/>
</dbReference>
<sequence length="342" mass="37331">MGRLILLSIGLVLVFLVAGCGTTKMSYTAKEKVSMLEQSYKSGSTTTAEAAPPPATTQTAVAQPESGDAAGSQEFAWRNAKVTKPDAIGVIIGNGGYAKFRNGIPDVNFAHRDAQAMKKVFVTELGLDPENIIYVEDATQATMFSVFGTKDNPKGKLFNWIKPNVSEVYIYYTGHGAPSQTTQSAFLIPVDASVNYLNETGYSLTTLYKNIERLPSKENTVIIDACFSGDSSGGPLFKNVSPAMLRYASHTKQIKKTCLISSTSAGQLSNWYPQKEHSLFTYYLLSGLSGKADVNDDNNVTLSELKRYVCEEVSYRAKRLSGREQTPVFMARNMEKVVATVK</sequence>
<feature type="region of interest" description="Disordered" evidence="1">
    <location>
        <begin position="44"/>
        <end position="65"/>
    </location>
</feature>
<name>A0ABZ2J1X0_9BACT</name>
<dbReference type="Proteomes" id="UP001385389">
    <property type="component" value="Chromosome"/>
</dbReference>
<dbReference type="InterPro" id="IPR018247">
    <property type="entry name" value="EF_Hand_1_Ca_BS"/>
</dbReference>